<dbReference type="AlphaFoldDB" id="A0A2I7SM58"/>
<evidence type="ECO:0000313" key="2">
    <source>
        <dbReference type="Proteomes" id="UP000236592"/>
    </source>
</evidence>
<reference evidence="2" key="1">
    <citation type="submission" date="2018-01" db="EMBL/GenBank/DDBJ databases">
        <title>Complete genome of Tamlana sp. UJ94.</title>
        <authorList>
            <person name="Jung J."/>
            <person name="Chung D."/>
            <person name="Bae S.S."/>
            <person name="Baek K."/>
        </authorList>
    </citation>
    <scope>NUCLEOTIDE SEQUENCE [LARGE SCALE GENOMIC DNA]</scope>
    <source>
        <strain evidence="2">UJ94</strain>
    </source>
</reference>
<accession>A0A2I7SM58</accession>
<gene>
    <name evidence="1" type="ORF">C1A40_16625</name>
</gene>
<organism evidence="1 2">
    <name type="scientific">Pseudotamlana carrageenivorans</name>
    <dbReference type="NCBI Taxonomy" id="2069432"/>
    <lineage>
        <taxon>Bacteria</taxon>
        <taxon>Pseudomonadati</taxon>
        <taxon>Bacteroidota</taxon>
        <taxon>Flavobacteriia</taxon>
        <taxon>Flavobacteriales</taxon>
        <taxon>Flavobacteriaceae</taxon>
        <taxon>Pseudotamlana</taxon>
    </lineage>
</organism>
<sequence length="93" mass="10826">MKQKLYLYKTKMNITMDLQAEIKWIEAALSESKDPTFIAAVKNMIKSMRKVKETLSKEQANEDMLMAEAEADIKSVRVYSIEEAHKIVDNWEL</sequence>
<dbReference type="OrthoDB" id="1202801at2"/>
<dbReference type="Proteomes" id="UP000236592">
    <property type="component" value="Chromosome"/>
</dbReference>
<name>A0A2I7SM58_9FLAO</name>
<evidence type="ECO:0000313" key="1">
    <source>
        <dbReference type="EMBL" id="AUS06967.1"/>
    </source>
</evidence>
<keyword evidence="2" id="KW-1185">Reference proteome</keyword>
<dbReference type="EMBL" id="CP025938">
    <property type="protein sequence ID" value="AUS06967.1"/>
    <property type="molecule type" value="Genomic_DNA"/>
</dbReference>
<proteinExistence type="predicted"/>
<protein>
    <submittedName>
        <fullName evidence="1">Uncharacterized protein</fullName>
    </submittedName>
</protein>
<dbReference type="RefSeq" id="WP_102996873.1">
    <property type="nucleotide sequence ID" value="NZ_CP025938.1"/>
</dbReference>
<dbReference type="KEGG" id="taj:C1A40_16625"/>